<dbReference type="AlphaFoldDB" id="A0A4P6K359"/>
<sequence>MKKRPLAICAGGPKYLHRWDKEILRTKGHSKERVAQWPLCAWDRVSARDRRNSPSSADAGFDSNGDSDRQRSAEITGDF</sequence>
<evidence type="ECO:0000313" key="3">
    <source>
        <dbReference type="Proteomes" id="UP000290365"/>
    </source>
</evidence>
<name>A0A4P6K359_KTERU</name>
<evidence type="ECO:0000256" key="1">
    <source>
        <dbReference type="SAM" id="MobiDB-lite"/>
    </source>
</evidence>
<dbReference type="KEGG" id="kbs:EPA93_43470"/>
<gene>
    <name evidence="2" type="ORF">EPA93_43470</name>
</gene>
<evidence type="ECO:0000313" key="2">
    <source>
        <dbReference type="EMBL" id="QBD82475.1"/>
    </source>
</evidence>
<dbReference type="EMBL" id="CP035758">
    <property type="protein sequence ID" value="QBD82475.1"/>
    <property type="molecule type" value="Genomic_DNA"/>
</dbReference>
<dbReference type="RefSeq" id="WP_129893544.1">
    <property type="nucleotide sequence ID" value="NZ_CP035758.1"/>
</dbReference>
<organism evidence="2 3">
    <name type="scientific">Ktedonosporobacter rubrisoli</name>
    <dbReference type="NCBI Taxonomy" id="2509675"/>
    <lineage>
        <taxon>Bacteria</taxon>
        <taxon>Bacillati</taxon>
        <taxon>Chloroflexota</taxon>
        <taxon>Ktedonobacteria</taxon>
        <taxon>Ktedonobacterales</taxon>
        <taxon>Ktedonosporobacteraceae</taxon>
        <taxon>Ktedonosporobacter</taxon>
    </lineage>
</organism>
<dbReference type="Proteomes" id="UP000290365">
    <property type="component" value="Chromosome"/>
</dbReference>
<protein>
    <submittedName>
        <fullName evidence="2">Uncharacterized protein</fullName>
    </submittedName>
</protein>
<feature type="region of interest" description="Disordered" evidence="1">
    <location>
        <begin position="47"/>
        <end position="79"/>
    </location>
</feature>
<accession>A0A4P6K359</accession>
<proteinExistence type="predicted"/>
<keyword evidence="3" id="KW-1185">Reference proteome</keyword>
<reference evidence="2 3" key="1">
    <citation type="submission" date="2019-01" db="EMBL/GenBank/DDBJ databases">
        <title>Ktedonosporobacter rubrisoli SCAWS-G2.</title>
        <authorList>
            <person name="Huang Y."/>
            <person name="Yan B."/>
        </authorList>
    </citation>
    <scope>NUCLEOTIDE SEQUENCE [LARGE SCALE GENOMIC DNA]</scope>
    <source>
        <strain evidence="2 3">SCAWS-G2</strain>
    </source>
</reference>